<dbReference type="Pfam" id="PF02518">
    <property type="entry name" value="HATPase_c"/>
    <property type="match status" value="1"/>
</dbReference>
<gene>
    <name evidence="8" type="ORF">B9T62_33315</name>
</gene>
<organism evidence="8 9">
    <name type="scientific">Paenibacillus donghaensis</name>
    <dbReference type="NCBI Taxonomy" id="414771"/>
    <lineage>
        <taxon>Bacteria</taxon>
        <taxon>Bacillati</taxon>
        <taxon>Bacillota</taxon>
        <taxon>Bacilli</taxon>
        <taxon>Bacillales</taxon>
        <taxon>Paenibacillaceae</taxon>
        <taxon>Paenibacillus</taxon>
    </lineage>
</organism>
<keyword evidence="2" id="KW-0547">Nucleotide-binding</keyword>
<evidence type="ECO:0000256" key="6">
    <source>
        <dbReference type="SAM" id="Phobius"/>
    </source>
</evidence>
<keyword evidence="9" id="KW-1185">Reference proteome</keyword>
<dbReference type="EMBL" id="CP021780">
    <property type="protein sequence ID" value="ASA25186.1"/>
    <property type="molecule type" value="Genomic_DNA"/>
</dbReference>
<dbReference type="InterPro" id="IPR005467">
    <property type="entry name" value="His_kinase_dom"/>
</dbReference>
<keyword evidence="6" id="KW-0812">Transmembrane</keyword>
<dbReference type="RefSeq" id="WP_087919151.1">
    <property type="nucleotide sequence ID" value="NZ_CP021780.1"/>
</dbReference>
<dbReference type="InterPro" id="IPR003594">
    <property type="entry name" value="HATPase_dom"/>
</dbReference>
<protein>
    <submittedName>
        <fullName evidence="8">Sensor histidine kinase</fullName>
    </submittedName>
</protein>
<keyword evidence="4" id="KW-0067">ATP-binding</keyword>
<dbReference type="Gene3D" id="3.30.565.10">
    <property type="entry name" value="Histidine kinase-like ATPase, C-terminal domain"/>
    <property type="match status" value="1"/>
</dbReference>
<dbReference type="InterPro" id="IPR050640">
    <property type="entry name" value="Bact_2-comp_sensor_kinase"/>
</dbReference>
<evidence type="ECO:0000256" key="2">
    <source>
        <dbReference type="ARBA" id="ARBA00022741"/>
    </source>
</evidence>
<dbReference type="InterPro" id="IPR036890">
    <property type="entry name" value="HATPase_C_sf"/>
</dbReference>
<dbReference type="KEGG" id="pdh:B9T62_33315"/>
<dbReference type="SMART" id="SM00387">
    <property type="entry name" value="HATPase_c"/>
    <property type="match status" value="1"/>
</dbReference>
<keyword evidence="1" id="KW-0808">Transferase</keyword>
<evidence type="ECO:0000256" key="3">
    <source>
        <dbReference type="ARBA" id="ARBA00022777"/>
    </source>
</evidence>
<dbReference type="Proteomes" id="UP000249890">
    <property type="component" value="Chromosome"/>
</dbReference>
<evidence type="ECO:0000259" key="7">
    <source>
        <dbReference type="PROSITE" id="PS50109"/>
    </source>
</evidence>
<keyword evidence="6" id="KW-0472">Membrane</keyword>
<evidence type="ECO:0000256" key="5">
    <source>
        <dbReference type="ARBA" id="ARBA00023012"/>
    </source>
</evidence>
<dbReference type="Pfam" id="PF06580">
    <property type="entry name" value="His_kinase"/>
    <property type="match status" value="1"/>
</dbReference>
<reference evidence="8 9" key="1">
    <citation type="submission" date="2017-06" db="EMBL/GenBank/DDBJ databases">
        <title>Complete genome sequence of Paenibacillus donghaensis KCTC 13049T isolated from East Sea sediment, South Korea.</title>
        <authorList>
            <person name="Jung B.K."/>
            <person name="Hong S.-J."/>
            <person name="Shin J.-H."/>
        </authorList>
    </citation>
    <scope>NUCLEOTIDE SEQUENCE [LARGE SCALE GENOMIC DNA]</scope>
    <source>
        <strain evidence="8 9">KCTC 13049</strain>
    </source>
</reference>
<name>A0A2Z2KEJ2_9BACL</name>
<keyword evidence="5" id="KW-0902">Two-component regulatory system</keyword>
<evidence type="ECO:0000313" key="8">
    <source>
        <dbReference type="EMBL" id="ASA25186.1"/>
    </source>
</evidence>
<dbReference type="GO" id="GO:0005524">
    <property type="term" value="F:ATP binding"/>
    <property type="evidence" value="ECO:0007669"/>
    <property type="project" value="UniProtKB-KW"/>
</dbReference>
<evidence type="ECO:0000256" key="1">
    <source>
        <dbReference type="ARBA" id="ARBA00022679"/>
    </source>
</evidence>
<dbReference type="InterPro" id="IPR010559">
    <property type="entry name" value="Sig_transdc_His_kin_internal"/>
</dbReference>
<dbReference type="GO" id="GO:0000155">
    <property type="term" value="F:phosphorelay sensor kinase activity"/>
    <property type="evidence" value="ECO:0007669"/>
    <property type="project" value="InterPro"/>
</dbReference>
<proteinExistence type="predicted"/>
<keyword evidence="3 8" id="KW-0418">Kinase</keyword>
<keyword evidence="6" id="KW-1133">Transmembrane helix</keyword>
<dbReference type="GO" id="GO:0016020">
    <property type="term" value="C:membrane"/>
    <property type="evidence" value="ECO:0007669"/>
    <property type="project" value="InterPro"/>
</dbReference>
<dbReference type="PANTHER" id="PTHR34220">
    <property type="entry name" value="SENSOR HISTIDINE KINASE YPDA"/>
    <property type="match status" value="1"/>
</dbReference>
<sequence length="585" mass="68118">MREKYFIKQLATFLLPLLIPIIILGSLSTFSTQRDIKRDINQNSSFLLLQSQTQLEMILNELDTLYLALYDNADIFNELSAVLKNPYYTYESSASNRIISSFLNAFTSSKAYIQSFYLYVDNPYNRFLSSVDGLVTLDSFFDTGWYKPFMNYDGPPAKWTTARQIRFYSFETQPTSVVTFYNVLEPRRIAIILNIRAKYLENLLDHITTYPGQQLFVLNEQNEMIFSNSRKEPLRAEDIGAIARSPQAFFDMDMPQGKVNVTKVESERYKWKYVSMIPHSELYRTPTRILGYTLIFVAIAVLCGFVLTYYLIRRNYKQLKMIRTLIKSADDSRMPLKPPGKVKDEYSSIIHGMITHFIEHRYIRTQLLEKKYRLQVMELLALQSQINPHFLYNTLHSVYWEAVAFTGKPNKVSEMVEDLSDLLSYSFSNPTETVTWEEELANTLSYINIQRKRYKDKFAIILEYDEEIATLYTIKLVLQPFIENSIYHGIKEKAGQGLIKVKINRKDERLSVVVIDNGVGIGPEAMREIEQRLRSDEERTEHVGLYNTHKRLKLTYDNGYSLRIRSKPGLGTVVSLTLPALRNRN</sequence>
<dbReference type="AlphaFoldDB" id="A0A2Z2KEJ2"/>
<accession>A0A2Z2KEJ2</accession>
<evidence type="ECO:0000313" key="9">
    <source>
        <dbReference type="Proteomes" id="UP000249890"/>
    </source>
</evidence>
<dbReference type="PANTHER" id="PTHR34220:SF7">
    <property type="entry name" value="SENSOR HISTIDINE KINASE YPDA"/>
    <property type="match status" value="1"/>
</dbReference>
<dbReference type="PROSITE" id="PS50109">
    <property type="entry name" value="HIS_KIN"/>
    <property type="match status" value="1"/>
</dbReference>
<dbReference type="SUPFAM" id="SSF55874">
    <property type="entry name" value="ATPase domain of HSP90 chaperone/DNA topoisomerase II/histidine kinase"/>
    <property type="match status" value="1"/>
</dbReference>
<feature type="domain" description="Histidine kinase" evidence="7">
    <location>
        <begin position="410"/>
        <end position="582"/>
    </location>
</feature>
<dbReference type="OrthoDB" id="1729609at2"/>
<feature type="transmembrane region" description="Helical" evidence="6">
    <location>
        <begin position="289"/>
        <end position="312"/>
    </location>
</feature>
<evidence type="ECO:0000256" key="4">
    <source>
        <dbReference type="ARBA" id="ARBA00022840"/>
    </source>
</evidence>